<evidence type="ECO:0000256" key="10">
    <source>
        <dbReference type="ARBA" id="ARBA00023014"/>
    </source>
</evidence>
<keyword evidence="12" id="KW-0234">DNA repair</keyword>
<proteinExistence type="predicted"/>
<dbReference type="InterPro" id="IPR014013">
    <property type="entry name" value="Helic_SF1/SF2_ATP-bd_DinG/Rad3"/>
</dbReference>
<dbReference type="InterPro" id="IPR006554">
    <property type="entry name" value="Helicase-like_DEXD_c2"/>
</dbReference>
<evidence type="ECO:0000256" key="8">
    <source>
        <dbReference type="ARBA" id="ARBA00022840"/>
    </source>
</evidence>
<dbReference type="EMBL" id="NBCO01000001">
    <property type="protein sequence ID" value="ORC93419.1"/>
    <property type="molecule type" value="Genomic_DNA"/>
</dbReference>
<keyword evidence="13" id="KW-0413">Isomerase</keyword>
<keyword evidence="18" id="KW-1185">Reference proteome</keyword>
<evidence type="ECO:0000256" key="13">
    <source>
        <dbReference type="ARBA" id="ARBA00023235"/>
    </source>
</evidence>
<dbReference type="GO" id="GO:0046872">
    <property type="term" value="F:metal ion binding"/>
    <property type="evidence" value="ECO:0007669"/>
    <property type="project" value="UniProtKB-KW"/>
</dbReference>
<dbReference type="InterPro" id="IPR010614">
    <property type="entry name" value="RAD3-like_helicase_DEAD"/>
</dbReference>
<evidence type="ECO:0000313" key="17">
    <source>
        <dbReference type="EMBL" id="ORC93419.1"/>
    </source>
</evidence>
<comment type="caution">
    <text evidence="17">The sequence shown here is derived from an EMBL/GenBank/DDBJ whole genome shotgun (WGS) entry which is preliminary data.</text>
</comment>
<evidence type="ECO:0000256" key="12">
    <source>
        <dbReference type="ARBA" id="ARBA00023204"/>
    </source>
</evidence>
<dbReference type="NCBIfam" id="TIGR00604">
    <property type="entry name" value="rad3"/>
    <property type="match status" value="1"/>
</dbReference>
<dbReference type="PROSITE" id="PS51193">
    <property type="entry name" value="HELICASE_ATP_BIND_2"/>
    <property type="match status" value="1"/>
</dbReference>
<dbReference type="InterPro" id="IPR006555">
    <property type="entry name" value="ATP-dep_Helicase_C"/>
</dbReference>
<evidence type="ECO:0000259" key="15">
    <source>
        <dbReference type="PROSITE" id="PS51192"/>
    </source>
</evidence>
<keyword evidence="4" id="KW-0547">Nucleotide-binding</keyword>
<name>A0A1X0P9Z9_9TRYP</name>
<dbReference type="Pfam" id="PF13307">
    <property type="entry name" value="Helicase_C_2"/>
    <property type="match status" value="1"/>
</dbReference>
<evidence type="ECO:0000313" key="18">
    <source>
        <dbReference type="Proteomes" id="UP000192257"/>
    </source>
</evidence>
<reference evidence="17 18" key="1">
    <citation type="submission" date="2017-03" db="EMBL/GenBank/DDBJ databases">
        <title>An alternative strategy for trypanosome survival in the mammalian bloodstream revealed through genome and transcriptome analysis of the ubiquitous bovine parasite Trypanosoma (Megatrypanum) theileri.</title>
        <authorList>
            <person name="Kelly S."/>
            <person name="Ivens A."/>
            <person name="Mott A."/>
            <person name="O'Neill E."/>
            <person name="Emms D."/>
            <person name="Macleod O."/>
            <person name="Voorheis P."/>
            <person name="Matthews J."/>
            <person name="Matthews K."/>
            <person name="Carrington M."/>
        </authorList>
    </citation>
    <scope>NUCLEOTIDE SEQUENCE [LARGE SCALE GENOMIC DNA]</scope>
    <source>
        <strain evidence="17">Edinburgh</strain>
    </source>
</reference>
<evidence type="ECO:0000256" key="3">
    <source>
        <dbReference type="ARBA" id="ARBA00022723"/>
    </source>
</evidence>
<comment type="subcellular location">
    <subcellularLocation>
        <location evidence="1">Nucleus</location>
    </subcellularLocation>
</comment>
<keyword evidence="5" id="KW-0227">DNA damage</keyword>
<dbReference type="SUPFAM" id="SSF52540">
    <property type="entry name" value="P-loop containing nucleoside triphosphate hydrolases"/>
    <property type="match status" value="1"/>
</dbReference>
<evidence type="ECO:0000256" key="6">
    <source>
        <dbReference type="ARBA" id="ARBA00022801"/>
    </source>
</evidence>
<evidence type="ECO:0000256" key="1">
    <source>
        <dbReference type="ARBA" id="ARBA00004123"/>
    </source>
</evidence>
<dbReference type="VEuPathDB" id="TriTrypDB:TM35_000012960"/>
<dbReference type="RefSeq" id="XP_028887485.1">
    <property type="nucleotide sequence ID" value="XM_029020977.1"/>
</dbReference>
<dbReference type="SMART" id="SM00487">
    <property type="entry name" value="DEXDc"/>
    <property type="match status" value="1"/>
</dbReference>
<keyword evidence="2" id="KW-0004">4Fe-4S</keyword>
<dbReference type="GO" id="GO:1904430">
    <property type="term" value="P:negative regulation of t-circle formation"/>
    <property type="evidence" value="ECO:0007669"/>
    <property type="project" value="TreeGrafter"/>
</dbReference>
<keyword evidence="14" id="KW-0539">Nucleus</keyword>
<accession>A0A1X0P9Z9</accession>
<dbReference type="Proteomes" id="UP000192257">
    <property type="component" value="Unassembled WGS sequence"/>
</dbReference>
<evidence type="ECO:0000256" key="2">
    <source>
        <dbReference type="ARBA" id="ARBA00022485"/>
    </source>
</evidence>
<feature type="domain" description="Helicase ATP-binding" evidence="16">
    <location>
        <begin position="7"/>
        <end position="311"/>
    </location>
</feature>
<dbReference type="InterPro" id="IPR027417">
    <property type="entry name" value="P-loop_NTPase"/>
</dbReference>
<keyword evidence="8" id="KW-0067">ATP-binding</keyword>
<evidence type="ECO:0000259" key="16">
    <source>
        <dbReference type="PROSITE" id="PS51193"/>
    </source>
</evidence>
<protein>
    <submittedName>
        <fullName evidence="17">Helicase</fullName>
    </submittedName>
</protein>
<dbReference type="Gene3D" id="3.40.50.300">
    <property type="entry name" value="P-loop containing nucleotide triphosphate hydrolases"/>
    <property type="match status" value="2"/>
</dbReference>
<organism evidence="17 18">
    <name type="scientific">Trypanosoma theileri</name>
    <dbReference type="NCBI Taxonomy" id="67003"/>
    <lineage>
        <taxon>Eukaryota</taxon>
        <taxon>Discoba</taxon>
        <taxon>Euglenozoa</taxon>
        <taxon>Kinetoplastea</taxon>
        <taxon>Metakinetoplastina</taxon>
        <taxon>Trypanosomatida</taxon>
        <taxon>Trypanosomatidae</taxon>
        <taxon>Trypanosoma</taxon>
    </lineage>
</organism>
<keyword evidence="3" id="KW-0479">Metal-binding</keyword>
<evidence type="ECO:0000256" key="9">
    <source>
        <dbReference type="ARBA" id="ARBA00023004"/>
    </source>
</evidence>
<dbReference type="GO" id="GO:0045910">
    <property type="term" value="P:negative regulation of DNA recombination"/>
    <property type="evidence" value="ECO:0007669"/>
    <property type="project" value="TreeGrafter"/>
</dbReference>
<dbReference type="STRING" id="67003.A0A1X0P9Z9"/>
<dbReference type="AlphaFoldDB" id="A0A1X0P9Z9"/>
<evidence type="ECO:0000256" key="5">
    <source>
        <dbReference type="ARBA" id="ARBA00022763"/>
    </source>
</evidence>
<dbReference type="PROSITE" id="PS00690">
    <property type="entry name" value="DEAH_ATP_HELICASE"/>
    <property type="match status" value="1"/>
</dbReference>
<dbReference type="InterPro" id="IPR013020">
    <property type="entry name" value="Rad3/Chl1-like"/>
</dbReference>
<dbReference type="PANTHER" id="PTHR11472">
    <property type="entry name" value="DNA REPAIR DEAD HELICASE RAD3/XP-D SUBFAMILY MEMBER"/>
    <property type="match status" value="1"/>
</dbReference>
<dbReference type="CDD" id="cd17970">
    <property type="entry name" value="DEAHc_FancJ"/>
    <property type="match status" value="1"/>
</dbReference>
<gene>
    <name evidence="17" type="ORF">TM35_000012960</name>
</gene>
<dbReference type="CDD" id="cd18788">
    <property type="entry name" value="SF2_C_XPD"/>
    <property type="match status" value="1"/>
</dbReference>
<dbReference type="InterPro" id="IPR014001">
    <property type="entry name" value="Helicase_ATP-bd"/>
</dbReference>
<sequence>MCSVPIGDIEVSFPFNPYPAQVEYMQAVINALNNGTNALLESPTGTGKTLCLLCATLAWLEERRKNERIKCLNEQAGMTRVMYCSRTHAQLSQVIRELKRTRYGSVFSMSILGSREHMCVHPQVLNLRTAHAQQSMCNTLREEKNCRYYRGFQSRSSQNAIEINDSEVHDMEDLVSKGRSCGFCPYYMEREQAKEADIVFLPYNYMFDLSLRKQLPFEVKKSILIVDEAHNLPSILGSSSCMNLLPLDLTNAIHDCSRALAMQRLMMESASDDDPQESLMDEQEISSLKIILCGLETRINEEKNEQNEKSTKTSNKIVVTSSEEIVREGSYMIPFLAKALITKKLFTGGNQQGGGINDVMTKAITILAQSEGAATGLAKVQQFLNFVFEHNDEGDEDACRFVIQSVKGMDGRQMQRSLGYWCLDTSRTVQRLVSGLRSLLLTSGTLSPLDHFAAELGLCFDVSLKGSHVIQPHQVVGSVLCKGPGGERLNGSYVFRGRTDYQVGLGMCLVNLARHTPGGVLVFFPSYAALGTAVAVWRAGGEEKEKKEKEGEEGAGELTVWGRLAALKPVFVEPASAADLPAIVAAFQRAVDAAPARGAILLAVCRGKISEGVDFADHHGRCVVVAGIPFANHTDLFVRLKRDYITSVAPQRPKVQGKLFTGDDWYINESMRAVNQCVGRVIRHKDDYGAVLLADERYANQLGGLSKWVGERCSVHREFRETYACIAKFFASFRRRMCDGLLRSSNCTDSSSSFYNTTISGSVTLGSISMVPKAEEIPDSAEKAKRFAAEQMNKVTAEKVGQIQKCLAEAEEVPSLALHDSFPTSKETPVSALSPLPLPSTITRSETVSQPPLFKKQVLPVLPALPESKEKTEVKTLVGSTSKEFCLFMKKKLQPASYDKFRDKLKQIASIRDTPNLSVDAKKRGLDAAVDDLAVLFREAAAEHEKDLLLAFAQHIPAEFRPYFTHLLQKRRRAS</sequence>
<dbReference type="InterPro" id="IPR045028">
    <property type="entry name" value="DinG/Rad3-like"/>
</dbReference>
<keyword evidence="6" id="KW-0378">Hydrolase</keyword>
<dbReference type="GO" id="GO:0006281">
    <property type="term" value="P:DNA repair"/>
    <property type="evidence" value="ECO:0007669"/>
    <property type="project" value="UniProtKB-KW"/>
</dbReference>
<dbReference type="GO" id="GO:0016818">
    <property type="term" value="F:hydrolase activity, acting on acid anhydrides, in phosphorus-containing anhydrides"/>
    <property type="evidence" value="ECO:0007669"/>
    <property type="project" value="InterPro"/>
</dbReference>
<evidence type="ECO:0000256" key="11">
    <source>
        <dbReference type="ARBA" id="ARBA00023125"/>
    </source>
</evidence>
<keyword evidence="9" id="KW-0408">Iron</keyword>
<dbReference type="GO" id="GO:0010569">
    <property type="term" value="P:regulation of double-strand break repair via homologous recombination"/>
    <property type="evidence" value="ECO:0007669"/>
    <property type="project" value="TreeGrafter"/>
</dbReference>
<keyword evidence="7 17" id="KW-0347">Helicase</keyword>
<dbReference type="GO" id="GO:0005524">
    <property type="term" value="F:ATP binding"/>
    <property type="evidence" value="ECO:0007669"/>
    <property type="project" value="UniProtKB-KW"/>
</dbReference>
<evidence type="ECO:0000256" key="4">
    <source>
        <dbReference type="ARBA" id="ARBA00022741"/>
    </source>
</evidence>
<dbReference type="InterPro" id="IPR002464">
    <property type="entry name" value="DNA/RNA_helicase_DEAH_CS"/>
</dbReference>
<dbReference type="OrthoDB" id="19182at2759"/>
<feature type="domain" description="Helicase ATP-binding" evidence="15">
    <location>
        <begin position="29"/>
        <end position="259"/>
    </location>
</feature>
<evidence type="ECO:0000256" key="14">
    <source>
        <dbReference type="ARBA" id="ARBA00023242"/>
    </source>
</evidence>
<evidence type="ECO:0000256" key="7">
    <source>
        <dbReference type="ARBA" id="ARBA00022806"/>
    </source>
</evidence>
<dbReference type="GO" id="GO:0070182">
    <property type="term" value="F:DNA polymerase binding"/>
    <property type="evidence" value="ECO:0007669"/>
    <property type="project" value="TreeGrafter"/>
</dbReference>
<dbReference type="SMART" id="SM00491">
    <property type="entry name" value="HELICc2"/>
    <property type="match status" value="1"/>
</dbReference>
<keyword evidence="11" id="KW-0238">DNA-binding</keyword>
<dbReference type="SMART" id="SM00488">
    <property type="entry name" value="DEXDc2"/>
    <property type="match status" value="1"/>
</dbReference>
<dbReference type="PROSITE" id="PS51192">
    <property type="entry name" value="HELICASE_ATP_BIND_1"/>
    <property type="match status" value="1"/>
</dbReference>
<dbReference type="GO" id="GO:0003677">
    <property type="term" value="F:DNA binding"/>
    <property type="evidence" value="ECO:0007669"/>
    <property type="project" value="UniProtKB-KW"/>
</dbReference>
<dbReference type="Pfam" id="PF06733">
    <property type="entry name" value="DEAD_2"/>
    <property type="match status" value="1"/>
</dbReference>
<dbReference type="PANTHER" id="PTHR11472:SF34">
    <property type="entry name" value="REGULATOR OF TELOMERE ELONGATION HELICASE 1"/>
    <property type="match status" value="1"/>
</dbReference>
<dbReference type="GO" id="GO:0005634">
    <property type="term" value="C:nucleus"/>
    <property type="evidence" value="ECO:0007669"/>
    <property type="project" value="UniProtKB-SubCell"/>
</dbReference>
<dbReference type="GO" id="GO:0051539">
    <property type="term" value="F:4 iron, 4 sulfur cluster binding"/>
    <property type="evidence" value="ECO:0007669"/>
    <property type="project" value="UniProtKB-KW"/>
</dbReference>
<dbReference type="GO" id="GO:0090657">
    <property type="term" value="P:telomeric loop disassembly"/>
    <property type="evidence" value="ECO:0007669"/>
    <property type="project" value="TreeGrafter"/>
</dbReference>
<dbReference type="GeneID" id="39980757"/>
<dbReference type="GO" id="GO:0003678">
    <property type="term" value="F:DNA helicase activity"/>
    <property type="evidence" value="ECO:0007669"/>
    <property type="project" value="InterPro"/>
</dbReference>
<keyword evidence="10" id="KW-0411">Iron-sulfur</keyword>
<dbReference type="FunFam" id="3.40.50.300:FF:001352">
    <property type="entry name" value="DNA repair helicase"/>
    <property type="match status" value="1"/>
</dbReference>